<dbReference type="EMBL" id="RHLK01000016">
    <property type="protein sequence ID" value="MVP01885.1"/>
    <property type="molecule type" value="Genomic_DNA"/>
</dbReference>
<dbReference type="Pfam" id="PF01978">
    <property type="entry name" value="TrmB"/>
    <property type="match status" value="1"/>
</dbReference>
<dbReference type="SUPFAM" id="SSF46785">
    <property type="entry name" value="Winged helix' DNA-binding domain"/>
    <property type="match status" value="1"/>
</dbReference>
<evidence type="ECO:0000313" key="4">
    <source>
        <dbReference type="Proteomes" id="UP000490800"/>
    </source>
</evidence>
<feature type="domain" description="Transcription regulator TrmB C-terminal" evidence="2">
    <location>
        <begin position="100"/>
        <end position="221"/>
    </location>
</feature>
<evidence type="ECO:0000313" key="3">
    <source>
        <dbReference type="EMBL" id="MVP01885.1"/>
    </source>
</evidence>
<dbReference type="OrthoDB" id="1493540at2"/>
<feature type="domain" description="Transcription regulator TrmB N-terminal" evidence="1">
    <location>
        <begin position="2"/>
        <end position="69"/>
    </location>
</feature>
<dbReference type="InterPro" id="IPR051797">
    <property type="entry name" value="TrmB-like"/>
</dbReference>
<name>A0A7X3K196_9BACL</name>
<organism evidence="3 4">
    <name type="scientific">Paenibacillus lutrae</name>
    <dbReference type="NCBI Taxonomy" id="2078573"/>
    <lineage>
        <taxon>Bacteria</taxon>
        <taxon>Bacillati</taxon>
        <taxon>Bacillota</taxon>
        <taxon>Bacilli</taxon>
        <taxon>Bacillales</taxon>
        <taxon>Paenibacillaceae</taxon>
        <taxon>Paenibacillus</taxon>
    </lineage>
</organism>
<gene>
    <name evidence="3" type="ORF">EDM21_20610</name>
</gene>
<dbReference type="InterPro" id="IPR021586">
    <property type="entry name" value="Tscrpt_reg_TrmB_C"/>
</dbReference>
<dbReference type="InterPro" id="IPR036388">
    <property type="entry name" value="WH-like_DNA-bd_sf"/>
</dbReference>
<evidence type="ECO:0000259" key="1">
    <source>
        <dbReference type="Pfam" id="PF01978"/>
    </source>
</evidence>
<dbReference type="InterPro" id="IPR002831">
    <property type="entry name" value="Tscrpt_reg_TrmB_N"/>
</dbReference>
<dbReference type="PANTHER" id="PTHR34293">
    <property type="entry name" value="HTH-TYPE TRANSCRIPTIONAL REGULATOR TRMBL2"/>
    <property type="match status" value="1"/>
</dbReference>
<comment type="caution">
    <text evidence="3">The sequence shown here is derived from an EMBL/GenBank/DDBJ whole genome shotgun (WGS) entry which is preliminary data.</text>
</comment>
<dbReference type="Gene3D" id="1.10.10.10">
    <property type="entry name" value="Winged helix-like DNA-binding domain superfamily/Winged helix DNA-binding domain"/>
    <property type="match status" value="1"/>
</dbReference>
<dbReference type="Pfam" id="PF11495">
    <property type="entry name" value="Regulator_TrmB"/>
    <property type="match status" value="1"/>
</dbReference>
<reference evidence="3 4" key="1">
    <citation type="journal article" date="2019" name="Microorganisms">
        <title>Paenibacillus lutrae sp. nov., A Chitinolytic Species Isolated from A River Otter in Castril Natural Park, Granada, Spain.</title>
        <authorList>
            <person name="Rodriguez M."/>
            <person name="Reina J.C."/>
            <person name="Bejar V."/>
            <person name="Llamas I."/>
        </authorList>
    </citation>
    <scope>NUCLEOTIDE SEQUENCE [LARGE SCALE GENOMIC DNA]</scope>
    <source>
        <strain evidence="3 4">N10</strain>
    </source>
</reference>
<evidence type="ECO:0000259" key="2">
    <source>
        <dbReference type="Pfam" id="PF11495"/>
    </source>
</evidence>
<keyword evidence="4" id="KW-1185">Reference proteome</keyword>
<dbReference type="Proteomes" id="UP000490800">
    <property type="component" value="Unassembled WGS sequence"/>
</dbReference>
<protein>
    <submittedName>
        <fullName evidence="3">TrmB family transcriptional regulator</fullName>
    </submittedName>
</protein>
<dbReference type="CDD" id="cd09124">
    <property type="entry name" value="PLDc_like_TrmB_middle"/>
    <property type="match status" value="1"/>
</dbReference>
<dbReference type="RefSeq" id="WP_157338305.1">
    <property type="nucleotide sequence ID" value="NZ_RHLK01000016.1"/>
</dbReference>
<accession>A0A7X3K196</accession>
<dbReference type="PANTHER" id="PTHR34293:SF1">
    <property type="entry name" value="HTH-TYPE TRANSCRIPTIONAL REGULATOR TRMBL2"/>
    <property type="match status" value="1"/>
</dbReference>
<sequence length="251" mass="28474">MLQKFGFSQYESQVYESLIGHASLDATSIVNYSSVPKAKIYEVLNRLADKGLVLNTMSGKKKLYSAVPLDTVIKKLTAEFERDIALLKTHETTTPPTNDYVWNLKDDLSILANIAQLIEGATASIRISAWSSQMEQYLPLLEKKEQEGVEVEALSIGSLSTTLRNVHTLQPSEDHDQLEPSQLVVVDQACLIFAQMDVTAWKAIKTMSPQLVNVFTDYFFHDVALAYITKQFHEELIHHEDLNRLLKRLRY</sequence>
<proteinExistence type="predicted"/>
<dbReference type="AlphaFoldDB" id="A0A7X3K196"/>
<dbReference type="InterPro" id="IPR036390">
    <property type="entry name" value="WH_DNA-bd_sf"/>
</dbReference>